<evidence type="ECO:0000259" key="9">
    <source>
        <dbReference type="Pfam" id="PF05154"/>
    </source>
</evidence>
<keyword evidence="5 8" id="KW-1133">Transmembrane helix</keyword>
<evidence type="ECO:0000313" key="11">
    <source>
        <dbReference type="Proteomes" id="UP000051574"/>
    </source>
</evidence>
<keyword evidence="7" id="KW-0325">Glycoprotein</keyword>
<evidence type="ECO:0000256" key="3">
    <source>
        <dbReference type="ARBA" id="ARBA00022692"/>
    </source>
</evidence>
<accession>A0A0T6B4S4</accession>
<dbReference type="EMBL" id="LJIG01009797">
    <property type="protein sequence ID" value="KRT82361.1"/>
    <property type="molecule type" value="Genomic_DNA"/>
</dbReference>
<evidence type="ECO:0000256" key="1">
    <source>
        <dbReference type="ARBA" id="ARBA00004141"/>
    </source>
</evidence>
<keyword evidence="4" id="KW-0732">Signal</keyword>
<reference evidence="10 11" key="1">
    <citation type="submission" date="2015-09" db="EMBL/GenBank/DDBJ databases">
        <title>Draft genome of the scarab beetle Oryctes borbonicus.</title>
        <authorList>
            <person name="Meyer J.M."/>
            <person name="Markov G.V."/>
            <person name="Baskaran P."/>
            <person name="Herrmann M."/>
            <person name="Sommer R.J."/>
            <person name="Roedelsperger C."/>
        </authorList>
    </citation>
    <scope>NUCLEOTIDE SEQUENCE [LARGE SCALE GENOMIC DNA]</scope>
    <source>
        <strain evidence="10">OB123</strain>
        <tissue evidence="10">Whole animal</tissue>
    </source>
</reference>
<dbReference type="OrthoDB" id="5804096at2759"/>
<dbReference type="PANTHER" id="PTHR21016">
    <property type="entry name" value="BETA-AMYLOID BINDING PROTEIN-RELATED"/>
    <property type="match status" value="1"/>
</dbReference>
<evidence type="ECO:0000256" key="5">
    <source>
        <dbReference type="ARBA" id="ARBA00022989"/>
    </source>
</evidence>
<dbReference type="InterPro" id="IPR050932">
    <property type="entry name" value="TM2D1-3-like"/>
</dbReference>
<protein>
    <recommendedName>
        <fullName evidence="9">TM2 domain-containing protein</fullName>
    </recommendedName>
</protein>
<comment type="subcellular location">
    <subcellularLocation>
        <location evidence="1">Membrane</location>
        <topology evidence="1">Multi-pass membrane protein</topology>
    </subcellularLocation>
</comment>
<keyword evidence="6 8" id="KW-0472">Membrane</keyword>
<evidence type="ECO:0000256" key="2">
    <source>
        <dbReference type="ARBA" id="ARBA00008284"/>
    </source>
</evidence>
<evidence type="ECO:0000313" key="10">
    <source>
        <dbReference type="EMBL" id="KRT82361.1"/>
    </source>
</evidence>
<evidence type="ECO:0000256" key="4">
    <source>
        <dbReference type="ARBA" id="ARBA00022729"/>
    </source>
</evidence>
<name>A0A0T6B4S4_9SCAR</name>
<gene>
    <name evidence="10" type="ORF">AMK59_3438</name>
</gene>
<evidence type="ECO:0000256" key="7">
    <source>
        <dbReference type="ARBA" id="ARBA00023180"/>
    </source>
</evidence>
<feature type="non-terminal residue" evidence="10">
    <location>
        <position position="141"/>
    </location>
</feature>
<evidence type="ECO:0000256" key="6">
    <source>
        <dbReference type="ARBA" id="ARBA00023136"/>
    </source>
</evidence>
<dbReference type="InterPro" id="IPR007829">
    <property type="entry name" value="TM2"/>
</dbReference>
<sequence length="141" mass="16012">MLNKYIVFIIQFSSVICMQNIETKPINQTYVVDCNKLRMGQYMCPDPRISQIDLKTQQFQGCTKENKAKVNCVAVDGLICKESKNTSFTKEMPCNWTNGYSFETTLLLSVFLGMFGADRFYLGYPALGLAKFCTLGFMFIG</sequence>
<feature type="domain" description="TM2" evidence="9">
    <location>
        <begin position="99"/>
        <end position="141"/>
    </location>
</feature>
<comment type="caution">
    <text evidence="10">The sequence shown here is derived from an EMBL/GenBank/DDBJ whole genome shotgun (WGS) entry which is preliminary data.</text>
</comment>
<keyword evidence="11" id="KW-1185">Reference proteome</keyword>
<dbReference type="GO" id="GO:0016020">
    <property type="term" value="C:membrane"/>
    <property type="evidence" value="ECO:0007669"/>
    <property type="project" value="UniProtKB-SubCell"/>
</dbReference>
<dbReference type="Proteomes" id="UP000051574">
    <property type="component" value="Unassembled WGS sequence"/>
</dbReference>
<organism evidence="10 11">
    <name type="scientific">Oryctes borbonicus</name>
    <dbReference type="NCBI Taxonomy" id="1629725"/>
    <lineage>
        <taxon>Eukaryota</taxon>
        <taxon>Metazoa</taxon>
        <taxon>Ecdysozoa</taxon>
        <taxon>Arthropoda</taxon>
        <taxon>Hexapoda</taxon>
        <taxon>Insecta</taxon>
        <taxon>Pterygota</taxon>
        <taxon>Neoptera</taxon>
        <taxon>Endopterygota</taxon>
        <taxon>Coleoptera</taxon>
        <taxon>Polyphaga</taxon>
        <taxon>Scarabaeiformia</taxon>
        <taxon>Scarabaeidae</taxon>
        <taxon>Dynastinae</taxon>
        <taxon>Oryctes</taxon>
    </lineage>
</organism>
<evidence type="ECO:0000256" key="8">
    <source>
        <dbReference type="SAM" id="Phobius"/>
    </source>
</evidence>
<dbReference type="Pfam" id="PF05154">
    <property type="entry name" value="TM2"/>
    <property type="match status" value="1"/>
</dbReference>
<proteinExistence type="inferred from homology"/>
<dbReference type="AlphaFoldDB" id="A0A0T6B4S4"/>
<dbReference type="PANTHER" id="PTHR21016:SF1">
    <property type="entry name" value="TM2 DOMAIN-CONTAINING PROTEIN 1"/>
    <property type="match status" value="1"/>
</dbReference>
<feature type="transmembrane region" description="Helical" evidence="8">
    <location>
        <begin position="123"/>
        <end position="140"/>
    </location>
</feature>
<keyword evidence="3 8" id="KW-0812">Transmembrane</keyword>
<comment type="similarity">
    <text evidence="2">Belongs to the TM2 family.</text>
</comment>